<dbReference type="PANTHER" id="PTHR40942:SF4">
    <property type="entry name" value="CYTOCHROME C5"/>
    <property type="match status" value="1"/>
</dbReference>
<reference evidence="9 10" key="1">
    <citation type="submission" date="2019-03" db="EMBL/GenBank/DDBJ databases">
        <title>Genomic Encyclopedia of Type Strains, Phase IV (KMG-IV): sequencing the most valuable type-strain genomes for metagenomic binning, comparative biology and taxonomic classification.</title>
        <authorList>
            <person name="Goeker M."/>
        </authorList>
    </citation>
    <scope>NUCLEOTIDE SEQUENCE [LARGE SCALE GENOMIC DNA]</scope>
    <source>
        <strain evidence="9 10">DSM 23344</strain>
    </source>
</reference>
<evidence type="ECO:0000256" key="3">
    <source>
        <dbReference type="ARBA" id="ARBA00022723"/>
    </source>
</evidence>
<keyword evidence="2 6" id="KW-0349">Heme</keyword>
<dbReference type="InterPro" id="IPR009056">
    <property type="entry name" value="Cyt_c-like_dom"/>
</dbReference>
<dbReference type="GO" id="GO:0005506">
    <property type="term" value="F:iron ion binding"/>
    <property type="evidence" value="ECO:0007669"/>
    <property type="project" value="InterPro"/>
</dbReference>
<dbReference type="Proteomes" id="UP000294980">
    <property type="component" value="Unassembled WGS sequence"/>
</dbReference>
<evidence type="ECO:0000256" key="5">
    <source>
        <dbReference type="ARBA" id="ARBA00023004"/>
    </source>
</evidence>
<evidence type="ECO:0000259" key="8">
    <source>
        <dbReference type="PROSITE" id="PS51007"/>
    </source>
</evidence>
<dbReference type="SUPFAM" id="SSF46626">
    <property type="entry name" value="Cytochrome c"/>
    <property type="match status" value="1"/>
</dbReference>
<evidence type="ECO:0000256" key="7">
    <source>
        <dbReference type="SAM" id="SignalP"/>
    </source>
</evidence>
<feature type="signal peptide" evidence="7">
    <location>
        <begin position="1"/>
        <end position="20"/>
    </location>
</feature>
<dbReference type="InterPro" id="IPR002323">
    <property type="entry name" value="Cyt_CIE"/>
</dbReference>
<dbReference type="RefSeq" id="WP_240624330.1">
    <property type="nucleotide sequence ID" value="NZ_QQSW01000008.1"/>
</dbReference>
<dbReference type="Gene3D" id="1.10.760.10">
    <property type="entry name" value="Cytochrome c-like domain"/>
    <property type="match status" value="1"/>
</dbReference>
<keyword evidence="5 6" id="KW-0408">Iron</keyword>
<feature type="chain" id="PRO_5020295582" evidence="7">
    <location>
        <begin position="21"/>
        <end position="146"/>
    </location>
</feature>
<proteinExistence type="predicted"/>
<dbReference type="InterPro" id="IPR036909">
    <property type="entry name" value="Cyt_c-like_dom_sf"/>
</dbReference>
<gene>
    <name evidence="9" type="ORF">EV688_103226</name>
</gene>
<evidence type="ECO:0000313" key="9">
    <source>
        <dbReference type="EMBL" id="TCO77211.1"/>
    </source>
</evidence>
<dbReference type="EMBL" id="SLWX01000003">
    <property type="protein sequence ID" value="TCO77211.1"/>
    <property type="molecule type" value="Genomic_DNA"/>
</dbReference>
<organism evidence="9 10">
    <name type="scientific">Chromatocurvus halotolerans</name>
    <dbReference type="NCBI Taxonomy" id="1132028"/>
    <lineage>
        <taxon>Bacteria</taxon>
        <taxon>Pseudomonadati</taxon>
        <taxon>Pseudomonadota</taxon>
        <taxon>Gammaproteobacteria</taxon>
        <taxon>Cellvibrionales</taxon>
        <taxon>Halieaceae</taxon>
        <taxon>Chromatocurvus</taxon>
    </lineage>
</organism>
<sequence>MLKQLSAMFILGSLALSAQAVELTEEQRAAIEARLKPHGDLCLSGDSNCAGAVMASADSSAGGSDISGEAVYNQACMACHSSGAGGAPIVGQVDQWSERLAKGRDALHQSGLQGVEGTSMMAKGGRADLSDEQVMAAVDYMVDNSQ</sequence>
<dbReference type="Pfam" id="PF13442">
    <property type="entry name" value="Cytochrome_CBB3"/>
    <property type="match status" value="1"/>
</dbReference>
<evidence type="ECO:0000256" key="2">
    <source>
        <dbReference type="ARBA" id="ARBA00022617"/>
    </source>
</evidence>
<accession>A0A4R2KSA7</accession>
<evidence type="ECO:0000256" key="6">
    <source>
        <dbReference type="PROSITE-ProRule" id="PRU00433"/>
    </source>
</evidence>
<dbReference type="GO" id="GO:0020037">
    <property type="term" value="F:heme binding"/>
    <property type="evidence" value="ECO:0007669"/>
    <property type="project" value="InterPro"/>
</dbReference>
<dbReference type="PANTHER" id="PTHR40942">
    <property type="match status" value="1"/>
</dbReference>
<keyword evidence="10" id="KW-1185">Reference proteome</keyword>
<dbReference type="PRINTS" id="PR00607">
    <property type="entry name" value="CYTCHROMECIE"/>
</dbReference>
<feature type="domain" description="Cytochrome c" evidence="8">
    <location>
        <begin position="63"/>
        <end position="145"/>
    </location>
</feature>
<evidence type="ECO:0000256" key="4">
    <source>
        <dbReference type="ARBA" id="ARBA00022982"/>
    </source>
</evidence>
<dbReference type="AlphaFoldDB" id="A0A4R2KSA7"/>
<protein>
    <submittedName>
        <fullName evidence="9">Cytochrome c5</fullName>
    </submittedName>
</protein>
<name>A0A4R2KSA7_9GAMM</name>
<keyword evidence="1" id="KW-0813">Transport</keyword>
<dbReference type="PROSITE" id="PS51007">
    <property type="entry name" value="CYTC"/>
    <property type="match status" value="1"/>
</dbReference>
<keyword evidence="7" id="KW-0732">Signal</keyword>
<evidence type="ECO:0000256" key="1">
    <source>
        <dbReference type="ARBA" id="ARBA00022448"/>
    </source>
</evidence>
<evidence type="ECO:0000313" key="10">
    <source>
        <dbReference type="Proteomes" id="UP000294980"/>
    </source>
</evidence>
<keyword evidence="3 6" id="KW-0479">Metal-binding</keyword>
<keyword evidence="4" id="KW-0249">Electron transport</keyword>
<dbReference type="GO" id="GO:0009055">
    <property type="term" value="F:electron transfer activity"/>
    <property type="evidence" value="ECO:0007669"/>
    <property type="project" value="InterPro"/>
</dbReference>
<comment type="caution">
    <text evidence="9">The sequence shown here is derived from an EMBL/GenBank/DDBJ whole genome shotgun (WGS) entry which is preliminary data.</text>
</comment>